<gene>
    <name evidence="2" type="ORF">EVAR_422_1</name>
</gene>
<evidence type="ECO:0000313" key="3">
    <source>
        <dbReference type="Proteomes" id="UP000299102"/>
    </source>
</evidence>
<dbReference type="Proteomes" id="UP000299102">
    <property type="component" value="Unassembled WGS sequence"/>
</dbReference>
<feature type="chain" id="PRO_5020022556" evidence="1">
    <location>
        <begin position="29"/>
        <end position="73"/>
    </location>
</feature>
<proteinExistence type="predicted"/>
<dbReference type="EMBL" id="BGZK01000002">
    <property type="protein sequence ID" value="GBO99079.1"/>
    <property type="molecule type" value="Genomic_DNA"/>
</dbReference>
<reference evidence="2 3" key="1">
    <citation type="journal article" date="2019" name="Commun. Biol.">
        <title>The bagworm genome reveals a unique fibroin gene that provides high tensile strength.</title>
        <authorList>
            <person name="Kono N."/>
            <person name="Nakamura H."/>
            <person name="Ohtoshi R."/>
            <person name="Tomita M."/>
            <person name="Numata K."/>
            <person name="Arakawa K."/>
        </authorList>
    </citation>
    <scope>NUCLEOTIDE SEQUENCE [LARGE SCALE GENOMIC DNA]</scope>
</reference>
<sequence length="73" mass="8140">MGCDVISNLRLLTWLFLLLSAGSKHCLGLVFGQLEIHCIHPPVNLLEGDVKQTADLKMFGDDHYGYHPHTLPV</sequence>
<dbReference type="AlphaFoldDB" id="A0A4C1SDA7"/>
<accession>A0A4C1SDA7</accession>
<comment type="caution">
    <text evidence="2">The sequence shown here is derived from an EMBL/GenBank/DDBJ whole genome shotgun (WGS) entry which is preliminary data.</text>
</comment>
<keyword evidence="3" id="KW-1185">Reference proteome</keyword>
<organism evidence="2 3">
    <name type="scientific">Eumeta variegata</name>
    <name type="common">Bagworm moth</name>
    <name type="synonym">Eumeta japonica</name>
    <dbReference type="NCBI Taxonomy" id="151549"/>
    <lineage>
        <taxon>Eukaryota</taxon>
        <taxon>Metazoa</taxon>
        <taxon>Ecdysozoa</taxon>
        <taxon>Arthropoda</taxon>
        <taxon>Hexapoda</taxon>
        <taxon>Insecta</taxon>
        <taxon>Pterygota</taxon>
        <taxon>Neoptera</taxon>
        <taxon>Endopterygota</taxon>
        <taxon>Lepidoptera</taxon>
        <taxon>Glossata</taxon>
        <taxon>Ditrysia</taxon>
        <taxon>Tineoidea</taxon>
        <taxon>Psychidae</taxon>
        <taxon>Oiketicinae</taxon>
        <taxon>Eumeta</taxon>
    </lineage>
</organism>
<protein>
    <submittedName>
        <fullName evidence="2">Uncharacterized protein</fullName>
    </submittedName>
</protein>
<feature type="signal peptide" evidence="1">
    <location>
        <begin position="1"/>
        <end position="28"/>
    </location>
</feature>
<name>A0A4C1SDA7_EUMVA</name>
<evidence type="ECO:0000256" key="1">
    <source>
        <dbReference type="SAM" id="SignalP"/>
    </source>
</evidence>
<evidence type="ECO:0000313" key="2">
    <source>
        <dbReference type="EMBL" id="GBO99079.1"/>
    </source>
</evidence>
<keyword evidence="1" id="KW-0732">Signal</keyword>